<feature type="transmembrane region" description="Helical" evidence="10">
    <location>
        <begin position="302"/>
        <end position="323"/>
    </location>
</feature>
<evidence type="ECO:0000256" key="3">
    <source>
        <dbReference type="ARBA" id="ARBA00007931"/>
    </source>
</evidence>
<evidence type="ECO:0000256" key="2">
    <source>
        <dbReference type="ARBA" id="ARBA00004141"/>
    </source>
</evidence>
<evidence type="ECO:0000313" key="12">
    <source>
        <dbReference type="EMBL" id="MEP0947678.1"/>
    </source>
</evidence>
<dbReference type="InterPro" id="IPR008915">
    <property type="entry name" value="Peptidase_M50"/>
</dbReference>
<feature type="transmembrane region" description="Helical" evidence="10">
    <location>
        <begin position="29"/>
        <end position="49"/>
    </location>
</feature>
<keyword evidence="5 10" id="KW-0812">Transmembrane</keyword>
<keyword evidence="4 12" id="KW-0645">Protease</keyword>
<evidence type="ECO:0000256" key="9">
    <source>
        <dbReference type="ARBA" id="ARBA00023136"/>
    </source>
</evidence>
<feature type="transmembrane region" description="Helical" evidence="10">
    <location>
        <begin position="55"/>
        <end position="75"/>
    </location>
</feature>
<dbReference type="EMBL" id="JAMPKX010000004">
    <property type="protein sequence ID" value="MEP0947678.1"/>
    <property type="molecule type" value="Genomic_DNA"/>
</dbReference>
<comment type="similarity">
    <text evidence="3">Belongs to the peptidase M50B family.</text>
</comment>
<dbReference type="RefSeq" id="WP_190702992.1">
    <property type="nucleotide sequence ID" value="NZ_JAMPKX010000004.1"/>
</dbReference>
<feature type="transmembrane region" description="Helical" evidence="10">
    <location>
        <begin position="271"/>
        <end position="290"/>
    </location>
</feature>
<dbReference type="Proteomes" id="UP001482513">
    <property type="component" value="Unassembled WGS sequence"/>
</dbReference>
<protein>
    <submittedName>
        <fullName evidence="12">Site-2 protease family protein</fullName>
    </submittedName>
</protein>
<feature type="transmembrane region" description="Helical" evidence="10">
    <location>
        <begin position="419"/>
        <end position="444"/>
    </location>
</feature>
<keyword evidence="6" id="KW-0378">Hydrolase</keyword>
<comment type="caution">
    <text evidence="12">The sequence shown here is derived from an EMBL/GenBank/DDBJ whole genome shotgun (WGS) entry which is preliminary data.</text>
</comment>
<dbReference type="Pfam" id="PF02163">
    <property type="entry name" value="Peptidase_M50"/>
    <property type="match status" value="1"/>
</dbReference>
<feature type="transmembrane region" description="Helical" evidence="10">
    <location>
        <begin position="238"/>
        <end position="259"/>
    </location>
</feature>
<evidence type="ECO:0000259" key="11">
    <source>
        <dbReference type="Pfam" id="PF02163"/>
    </source>
</evidence>
<dbReference type="PANTHER" id="PTHR31412">
    <property type="entry name" value="ZINC METALLOPROTEASE EGY1"/>
    <property type="match status" value="1"/>
</dbReference>
<keyword evidence="7" id="KW-0809">Transit peptide</keyword>
<evidence type="ECO:0000256" key="7">
    <source>
        <dbReference type="ARBA" id="ARBA00022946"/>
    </source>
</evidence>
<dbReference type="InterPro" id="IPR044838">
    <property type="entry name" value="EGY1-like"/>
</dbReference>
<reference evidence="12 13" key="1">
    <citation type="submission" date="2022-04" db="EMBL/GenBank/DDBJ databases">
        <title>Positive selection, recombination, and allopatry shape intraspecific diversity of widespread and dominant cyanobacteria.</title>
        <authorList>
            <person name="Wei J."/>
            <person name="Shu W."/>
            <person name="Hu C."/>
        </authorList>
    </citation>
    <scope>NUCLEOTIDE SEQUENCE [LARGE SCALE GENOMIC DNA]</scope>
    <source>
        <strain evidence="12 13">DQ-A4</strain>
    </source>
</reference>
<sequence length="489" mass="53342">MVFFWLIVLGLLTYVLLQRSVSRITRTPVWLLWVVMMLPAFILTAWVMVNGSEKPAPTGLLLGLFIACPILYWALIQKGRIDPPKAANAEGAIADAKLLTPPPKPVPRPIDKDEEAMLQGCFPWSVYYLQNIEYRPQAMICRGQLRSTPTVAYDTVRENIRRHFGDRFLVLFQEGLQGKPVFALVPNPQVEKGDRSNQTLTRPGLALGLLLVTLFTTTAVGTYLAGVTEEQLQATPALILQGLPYALGLLVILGCHEMGHYLAARRYKMRVTLPYFIPVPFFLGTLGAFIQMKSPVPNRRALFDVGIAGPLSGLVVAVPLLLWGLSQSTIVPIPESGASLLNFEALDPKASLMLTLLSKLVLGSAVAADEAIHLHPIAIAGCLGLVVTALNLMPVGQLDGGHIVHAMYGQRIGSIVGQVARLLVFGLALVHPELMIWAILLFFIPAADQPALNDVSELDDRRDMLGLVALTLLVMIVLPAPGILTRLLY</sequence>
<comment type="subcellular location">
    <subcellularLocation>
        <location evidence="2">Membrane</location>
        <topology evidence="2">Multi-pass membrane protein</topology>
    </subcellularLocation>
</comment>
<evidence type="ECO:0000256" key="8">
    <source>
        <dbReference type="ARBA" id="ARBA00022989"/>
    </source>
</evidence>
<evidence type="ECO:0000313" key="13">
    <source>
        <dbReference type="Proteomes" id="UP001482513"/>
    </source>
</evidence>
<evidence type="ECO:0000256" key="4">
    <source>
        <dbReference type="ARBA" id="ARBA00022670"/>
    </source>
</evidence>
<gene>
    <name evidence="12" type="ORF">NC992_12410</name>
</gene>
<dbReference type="GO" id="GO:0006508">
    <property type="term" value="P:proteolysis"/>
    <property type="evidence" value="ECO:0007669"/>
    <property type="project" value="UniProtKB-KW"/>
</dbReference>
<evidence type="ECO:0000256" key="10">
    <source>
        <dbReference type="SAM" id="Phobius"/>
    </source>
</evidence>
<comment type="cofactor">
    <cofactor evidence="1">
        <name>Zn(2+)</name>
        <dbReference type="ChEBI" id="CHEBI:29105"/>
    </cofactor>
</comment>
<keyword evidence="8 10" id="KW-1133">Transmembrane helix</keyword>
<dbReference type="GO" id="GO:0008233">
    <property type="term" value="F:peptidase activity"/>
    <property type="evidence" value="ECO:0007669"/>
    <property type="project" value="UniProtKB-KW"/>
</dbReference>
<keyword evidence="13" id="KW-1185">Reference proteome</keyword>
<organism evidence="12 13">
    <name type="scientific">Leptolyngbya subtilissima DQ-A4</name>
    <dbReference type="NCBI Taxonomy" id="2933933"/>
    <lineage>
        <taxon>Bacteria</taxon>
        <taxon>Bacillati</taxon>
        <taxon>Cyanobacteriota</taxon>
        <taxon>Cyanophyceae</taxon>
        <taxon>Leptolyngbyales</taxon>
        <taxon>Leptolyngbyaceae</taxon>
        <taxon>Leptolyngbya group</taxon>
        <taxon>Leptolyngbya</taxon>
    </lineage>
</organism>
<feature type="transmembrane region" description="Helical" evidence="10">
    <location>
        <begin position="205"/>
        <end position="226"/>
    </location>
</feature>
<feature type="domain" description="Peptidase M50" evidence="11">
    <location>
        <begin position="246"/>
        <end position="419"/>
    </location>
</feature>
<feature type="transmembrane region" description="Helical" evidence="10">
    <location>
        <begin position="6"/>
        <end position="22"/>
    </location>
</feature>
<accession>A0ABV0K4M3</accession>
<evidence type="ECO:0000256" key="5">
    <source>
        <dbReference type="ARBA" id="ARBA00022692"/>
    </source>
</evidence>
<dbReference type="CDD" id="cd06160">
    <property type="entry name" value="S2P-M50_like_2"/>
    <property type="match status" value="1"/>
</dbReference>
<feature type="transmembrane region" description="Helical" evidence="10">
    <location>
        <begin position="464"/>
        <end position="484"/>
    </location>
</feature>
<evidence type="ECO:0000256" key="1">
    <source>
        <dbReference type="ARBA" id="ARBA00001947"/>
    </source>
</evidence>
<name>A0ABV0K4M3_9CYAN</name>
<evidence type="ECO:0000256" key="6">
    <source>
        <dbReference type="ARBA" id="ARBA00022801"/>
    </source>
</evidence>
<keyword evidence="9 10" id="KW-0472">Membrane</keyword>
<dbReference type="PANTHER" id="PTHR31412:SF0">
    <property type="entry name" value="ZINC METALLOPROTEASE EGY1, CHLOROPLASTIC-RELATED"/>
    <property type="match status" value="1"/>
</dbReference>
<proteinExistence type="inferred from homology"/>